<dbReference type="Pfam" id="PF00583">
    <property type="entry name" value="Acetyltransf_1"/>
    <property type="match status" value="1"/>
</dbReference>
<dbReference type="SUPFAM" id="SSF55729">
    <property type="entry name" value="Acyl-CoA N-acyltransferases (Nat)"/>
    <property type="match status" value="1"/>
</dbReference>
<keyword evidence="2" id="KW-0808">Transferase</keyword>
<dbReference type="PANTHER" id="PTHR13170:SF16">
    <property type="entry name" value="PROTEIN O-GLCNACASE"/>
    <property type="match status" value="1"/>
</dbReference>
<dbReference type="AlphaFoldDB" id="A0A1G6MU15"/>
<organism evidence="2 3">
    <name type="scientific">Sanguibacter gelidistatuariae</name>
    <dbReference type="NCBI Taxonomy" id="1814289"/>
    <lineage>
        <taxon>Bacteria</taxon>
        <taxon>Bacillati</taxon>
        <taxon>Actinomycetota</taxon>
        <taxon>Actinomycetes</taxon>
        <taxon>Micrococcales</taxon>
        <taxon>Sanguibacteraceae</taxon>
        <taxon>Sanguibacter</taxon>
    </lineage>
</organism>
<dbReference type="PANTHER" id="PTHR13170">
    <property type="entry name" value="O-GLCNACASE"/>
    <property type="match status" value="1"/>
</dbReference>
<dbReference type="OrthoDB" id="8593648at2"/>
<reference evidence="2 3" key="1">
    <citation type="submission" date="2016-09" db="EMBL/GenBank/DDBJ databases">
        <authorList>
            <person name="Capua I."/>
            <person name="De Benedictis P."/>
            <person name="Joannis T."/>
            <person name="Lombin L.H."/>
            <person name="Cattoli G."/>
        </authorList>
    </citation>
    <scope>NUCLEOTIDE SEQUENCE [LARGE SCALE GENOMIC DNA]</scope>
    <source>
        <strain evidence="2 3">ISLP-3</strain>
    </source>
</reference>
<dbReference type="GO" id="GO:0016747">
    <property type="term" value="F:acyltransferase activity, transferring groups other than amino-acyl groups"/>
    <property type="evidence" value="ECO:0007669"/>
    <property type="project" value="InterPro"/>
</dbReference>
<dbReference type="InterPro" id="IPR016181">
    <property type="entry name" value="Acyl_CoA_acyltransferase"/>
</dbReference>
<dbReference type="EMBL" id="FMYH01000003">
    <property type="protein sequence ID" value="SDC58485.1"/>
    <property type="molecule type" value="Genomic_DNA"/>
</dbReference>
<dbReference type="PROSITE" id="PS51186">
    <property type="entry name" value="GNAT"/>
    <property type="match status" value="1"/>
</dbReference>
<name>A0A1G6MU15_9MICO</name>
<dbReference type="InterPro" id="IPR000182">
    <property type="entry name" value="GNAT_dom"/>
</dbReference>
<gene>
    <name evidence="2" type="ORF">SAMN05216410_1957</name>
</gene>
<protein>
    <submittedName>
        <fullName evidence="2">Acetyltransferase (GNAT) family protein</fullName>
    </submittedName>
</protein>
<evidence type="ECO:0000313" key="2">
    <source>
        <dbReference type="EMBL" id="SDC58485.1"/>
    </source>
</evidence>
<sequence>MSAATGAHASATTVAGVTTLRPFVPSDLPGLYNICLRTGDSGADASALYHDPFLLGHVYAGPYPLADAGLTFVLVGADGLLGYIVATADTLRFEEWLERSWWPTLREQLAGHPGTDPGDGSQDWERVQHIASTRPHDDELFRRFPAHLHIDLLPQAQGGGNGRRLMDVLLHALRERGVPGVHLGVGAGNPRARAFYLALGFTEERVHDWGSTMVRDLTTGA</sequence>
<evidence type="ECO:0000259" key="1">
    <source>
        <dbReference type="PROSITE" id="PS51186"/>
    </source>
</evidence>
<feature type="domain" description="N-acetyltransferase" evidence="1">
    <location>
        <begin position="80"/>
        <end position="218"/>
    </location>
</feature>
<evidence type="ECO:0000313" key="3">
    <source>
        <dbReference type="Proteomes" id="UP000199039"/>
    </source>
</evidence>
<proteinExistence type="predicted"/>
<dbReference type="Gene3D" id="3.40.630.30">
    <property type="match status" value="1"/>
</dbReference>
<accession>A0A1G6MU15</accession>
<dbReference type="STRING" id="1814289.SAMN05216410_1957"/>
<dbReference type="Proteomes" id="UP000199039">
    <property type="component" value="Unassembled WGS sequence"/>
</dbReference>
<dbReference type="InterPro" id="IPR051822">
    <property type="entry name" value="Glycosyl_Hydrolase_84"/>
</dbReference>
<keyword evidence="3" id="KW-1185">Reference proteome</keyword>